<dbReference type="AlphaFoldDB" id="A0ABD5PPG3"/>
<feature type="transmembrane region" description="Helical" evidence="2">
    <location>
        <begin position="7"/>
        <end position="25"/>
    </location>
</feature>
<dbReference type="RefSeq" id="WP_250140796.1">
    <property type="nucleotide sequence ID" value="NZ_JALIQP010000002.1"/>
</dbReference>
<dbReference type="PANTHER" id="PTHR34351">
    <property type="entry name" value="SLR1927 PROTEIN-RELATED"/>
    <property type="match status" value="1"/>
</dbReference>
<name>A0ABD5PPG3_9EURY</name>
<feature type="transmembrane region" description="Helical" evidence="2">
    <location>
        <begin position="31"/>
        <end position="50"/>
    </location>
</feature>
<feature type="region of interest" description="Disordered" evidence="1">
    <location>
        <begin position="319"/>
        <end position="356"/>
    </location>
</feature>
<comment type="caution">
    <text evidence="3">The sequence shown here is derived from an EMBL/GenBank/DDBJ whole genome shotgun (WGS) entry which is preliminary data.</text>
</comment>
<keyword evidence="2" id="KW-0812">Transmembrane</keyword>
<gene>
    <name evidence="3" type="ORF">ACFO5R_11310</name>
</gene>
<accession>A0ABD5PPG3</accession>
<sequence>MRLTHRGWAAVLVVTGSIAMGWQYGPRALNAVVTPLVVVLAAGVLTIALADRPRVRRSGVAEGFVGETRTVETTIETERAVSATVRDAVGDGLTATDPVAVTTLDGESEFSYEIRLEERGDHPVGPLTIGIVDLFGLVERRFEYEGTASVLVYPPIHDLRGGAGRDLHLLADVATRPDREEFDHLREYERGDSLRDVHWKSAAKRPDEELVVTEYVENDAAGSAIVAAECTPTRIDDLATAVASVATYLLQTGVDVGVTLPTGARPPGSGQQHHYDLLGLLAVVEAGELDEGTRATADVLVQADANGTRVILDDHTIPFDRLRGRDGGDESREERVRSEPADRSGAEEGPSSGVTA</sequence>
<keyword evidence="4" id="KW-1185">Reference proteome</keyword>
<evidence type="ECO:0000313" key="4">
    <source>
        <dbReference type="Proteomes" id="UP001595898"/>
    </source>
</evidence>
<evidence type="ECO:0000256" key="1">
    <source>
        <dbReference type="SAM" id="MobiDB-lite"/>
    </source>
</evidence>
<feature type="compositionally biased region" description="Basic and acidic residues" evidence="1">
    <location>
        <begin position="319"/>
        <end position="346"/>
    </location>
</feature>
<keyword evidence="2" id="KW-1133">Transmembrane helix</keyword>
<dbReference type="EMBL" id="JBHSFA010000007">
    <property type="protein sequence ID" value="MFC4542505.1"/>
    <property type="molecule type" value="Genomic_DNA"/>
</dbReference>
<reference evidence="3 4" key="1">
    <citation type="journal article" date="2019" name="Int. J. Syst. Evol. Microbiol.">
        <title>The Global Catalogue of Microorganisms (GCM) 10K type strain sequencing project: providing services to taxonomists for standard genome sequencing and annotation.</title>
        <authorList>
            <consortium name="The Broad Institute Genomics Platform"/>
            <consortium name="The Broad Institute Genome Sequencing Center for Infectious Disease"/>
            <person name="Wu L."/>
            <person name="Ma J."/>
        </authorList>
    </citation>
    <scope>NUCLEOTIDE SEQUENCE [LARGE SCALE GENOMIC DNA]</scope>
    <source>
        <strain evidence="3 4">WLHS5</strain>
    </source>
</reference>
<evidence type="ECO:0000313" key="3">
    <source>
        <dbReference type="EMBL" id="MFC4542505.1"/>
    </source>
</evidence>
<keyword evidence="2" id="KW-0472">Membrane</keyword>
<protein>
    <submittedName>
        <fullName evidence="3">DUF58 domain-containing protein</fullName>
    </submittedName>
</protein>
<dbReference type="PANTHER" id="PTHR34351:SF2">
    <property type="entry name" value="DUF58 DOMAIN-CONTAINING PROTEIN"/>
    <property type="match status" value="1"/>
</dbReference>
<dbReference type="Proteomes" id="UP001595898">
    <property type="component" value="Unassembled WGS sequence"/>
</dbReference>
<proteinExistence type="predicted"/>
<evidence type="ECO:0000256" key="2">
    <source>
        <dbReference type="SAM" id="Phobius"/>
    </source>
</evidence>
<organism evidence="3 4">
    <name type="scientific">Halosolutus amylolyticus</name>
    <dbReference type="NCBI Taxonomy" id="2932267"/>
    <lineage>
        <taxon>Archaea</taxon>
        <taxon>Methanobacteriati</taxon>
        <taxon>Methanobacteriota</taxon>
        <taxon>Stenosarchaea group</taxon>
        <taxon>Halobacteria</taxon>
        <taxon>Halobacteriales</taxon>
        <taxon>Natrialbaceae</taxon>
        <taxon>Halosolutus</taxon>
    </lineage>
</organism>